<dbReference type="Proteomes" id="UP000050761">
    <property type="component" value="Unassembled WGS sequence"/>
</dbReference>
<evidence type="ECO:0000313" key="3">
    <source>
        <dbReference type="EMBL" id="VDO62573.1"/>
    </source>
</evidence>
<gene>
    <name evidence="3" type="ORF">HPBE_LOCUS4853</name>
</gene>
<reference evidence="5" key="2">
    <citation type="submission" date="2019-09" db="UniProtKB">
        <authorList>
            <consortium name="WormBaseParasite"/>
        </authorList>
    </citation>
    <scope>IDENTIFICATION</scope>
</reference>
<protein>
    <submittedName>
        <fullName evidence="5">CCHC-type domain-containing protein</fullName>
    </submittedName>
</protein>
<evidence type="ECO:0000313" key="5">
    <source>
        <dbReference type="WBParaSite" id="HPBE_0000485201-mRNA-1"/>
    </source>
</evidence>
<feature type="region of interest" description="Disordered" evidence="2">
    <location>
        <begin position="824"/>
        <end position="846"/>
    </location>
</feature>
<proteinExistence type="predicted"/>
<feature type="coiled-coil region" evidence="1">
    <location>
        <begin position="190"/>
        <end position="227"/>
    </location>
</feature>
<feature type="compositionally biased region" description="Basic and acidic residues" evidence="2">
    <location>
        <begin position="263"/>
        <end position="275"/>
    </location>
</feature>
<accession>A0A183FEM6</accession>
<evidence type="ECO:0000256" key="1">
    <source>
        <dbReference type="SAM" id="Coils"/>
    </source>
</evidence>
<keyword evidence="1" id="KW-0175">Coiled coil</keyword>
<sequence>MDAEPGGEPIASDRGCYDGGDTAQLDDVAGPRGSRDEANANMMEDDQMAVELEEEFQRLCGEEAQVESIKLCNRVGKAIKNIEVLVMAEVARSMRCGHPIRASIEEVGKVATETAMNELGTLRVKCKESAVMEKWVQVVLDSLECNTRVQGVEQLAELLEMRDELRRLSEEHGVPTDRFPQRFKDIVKENESLQESVRAQQSELAELRELKRRLAEQERELLQMRRAMAPVESAVPEPASRRRRGIDVLNALRPELKTHREADALQNRASEDSRRTAVTAERTVSRAMQCGQRRSQSGECMVSVNGDESDVEESVSEVGRDTQMAHYLKYLALPEVRPYSGEDPAYSFSTFWESFTLKYPRSSWSEAELSALFRAKLTGKARTQYEALPSIVREGSFVAQVEALRQECRAELSNHRIVALGELKKLRKKEGQSVADFCVELERLTRRAHPHMDEAALDAERAQLLYEQLAHWNDSYHLMEALESDNHAYDKLKQTALRIERRNWTLRNSGMVVRAGRGNSREPNKPKSMGMYVTKAMDDLIILGTNVLPALGYELRQQLPSGQPMPKRRGEQAEQRKLQANLPDECRLRVACVAQRAYVVPGSVSWVRLEGCDQSTECMLTSSHELIQSGVCRAGVDGVVEVPVVNRSQEPAVLRVGEAVGRWEEKDEDWNELDMDDYKMELMRGLQLIRDEVKDHAEKYREKMKRYFDARQAVEERRLPKVGARVFMKLPREREQSRHPKLTIEWDGPFRVLETSDNSALITRIGCEEEPLRIQMDLLRVAPEEIDDEPVKARTGGNREGPTARATLQACEILPTYFFGVKSSSNAGNPRSKSTLRGWARRHGRQ</sequence>
<evidence type="ECO:0000256" key="2">
    <source>
        <dbReference type="SAM" id="MobiDB-lite"/>
    </source>
</evidence>
<feature type="compositionally biased region" description="Polar residues" evidence="2">
    <location>
        <begin position="824"/>
        <end position="835"/>
    </location>
</feature>
<dbReference type="AlphaFoldDB" id="A0A183FEM6"/>
<dbReference type="EMBL" id="UZAH01025373">
    <property type="protein sequence ID" value="VDO62573.1"/>
    <property type="molecule type" value="Genomic_DNA"/>
</dbReference>
<name>A0A183FEM6_HELPZ</name>
<feature type="region of interest" description="Disordered" evidence="2">
    <location>
        <begin position="1"/>
        <end position="38"/>
    </location>
</feature>
<reference evidence="3 4" key="1">
    <citation type="submission" date="2018-11" db="EMBL/GenBank/DDBJ databases">
        <authorList>
            <consortium name="Pathogen Informatics"/>
        </authorList>
    </citation>
    <scope>NUCLEOTIDE SEQUENCE [LARGE SCALE GENOMIC DNA]</scope>
</reference>
<accession>A0A3P7YDC3</accession>
<keyword evidence="4" id="KW-1185">Reference proteome</keyword>
<evidence type="ECO:0000313" key="4">
    <source>
        <dbReference type="Proteomes" id="UP000050761"/>
    </source>
</evidence>
<organism evidence="4 5">
    <name type="scientific">Heligmosomoides polygyrus</name>
    <name type="common">Parasitic roundworm</name>
    <dbReference type="NCBI Taxonomy" id="6339"/>
    <lineage>
        <taxon>Eukaryota</taxon>
        <taxon>Metazoa</taxon>
        <taxon>Ecdysozoa</taxon>
        <taxon>Nematoda</taxon>
        <taxon>Chromadorea</taxon>
        <taxon>Rhabditida</taxon>
        <taxon>Rhabditina</taxon>
        <taxon>Rhabditomorpha</taxon>
        <taxon>Strongyloidea</taxon>
        <taxon>Heligmosomidae</taxon>
        <taxon>Heligmosomoides</taxon>
    </lineage>
</organism>
<dbReference type="WBParaSite" id="HPBE_0000485201-mRNA-1">
    <property type="protein sequence ID" value="HPBE_0000485201-mRNA-1"/>
    <property type="gene ID" value="HPBE_0000485201"/>
</dbReference>
<feature type="region of interest" description="Disordered" evidence="2">
    <location>
        <begin position="263"/>
        <end position="292"/>
    </location>
</feature>